<sequence length="358" mass="42114">MKKRTIDLDFAKRLYNEPENFIDSFDLVYATDRILNIERLRDKDQFVYVYKKKPITSKKVISRIDKLVIPPAWQDVRIASKDNAHIQAIGRDEKGRKQYKYHSNWSLLRNRTKFYKMYTFGMRLPKLRSRVEQDLESKVWNKSKVLALILRLLEETHIRIGNSYYAKNNHTYGLSTLRSKHLDIYKDRLKFEFIGKRGKEHSVTLRNKKLIRLVQQCEEIPGWELFKYFDKHGEKHVVDSTMVNDYIHDISGELFTAKDFRTWGASKICFETLKELGIAKDESVAQKNILKAIDTASHALGNTRNVLRKYYVHPMINESYLDGSIEPFFSYHNSEQNEGLAASESSMLNLIETYKPVV</sequence>
<feature type="domain" description="DNA topoisomerase IB N-terminal" evidence="2">
    <location>
        <begin position="46"/>
        <end position="92"/>
    </location>
</feature>
<protein>
    <submittedName>
        <fullName evidence="3">DNA topoisomerase IB</fullName>
    </submittedName>
</protein>
<gene>
    <name evidence="3" type="ORF">KCG49_01420</name>
</gene>
<dbReference type="InterPro" id="IPR013500">
    <property type="entry name" value="TopoI_cat_euk"/>
</dbReference>
<dbReference type="GO" id="GO:0006265">
    <property type="term" value="P:DNA topological change"/>
    <property type="evidence" value="ECO:0007669"/>
    <property type="project" value="InterPro"/>
</dbReference>
<name>A0A9X1F656_9FLAO</name>
<dbReference type="AlphaFoldDB" id="A0A9X1F656"/>
<proteinExistence type="predicted"/>
<accession>A0A9X1F656</accession>
<dbReference type="RefSeq" id="WP_218544389.1">
    <property type="nucleotide sequence ID" value="NZ_JAGSPD010000001.1"/>
</dbReference>
<keyword evidence="4" id="KW-1185">Reference proteome</keyword>
<comment type="caution">
    <text evidence="3">The sequence shown here is derived from an EMBL/GenBank/DDBJ whole genome shotgun (WGS) entry which is preliminary data.</text>
</comment>
<dbReference type="PROSITE" id="PS52038">
    <property type="entry name" value="TOPO_IB_2"/>
    <property type="match status" value="1"/>
</dbReference>
<reference evidence="3" key="1">
    <citation type="submission" date="2021-04" db="EMBL/GenBank/DDBJ databases">
        <authorList>
            <person name="Pira H."/>
            <person name="Risdian C."/>
            <person name="Wink J."/>
        </authorList>
    </citation>
    <scope>NUCLEOTIDE SEQUENCE</scope>
    <source>
        <strain evidence="3">WHY3</strain>
    </source>
</reference>
<dbReference type="GO" id="GO:0003677">
    <property type="term" value="F:DNA binding"/>
    <property type="evidence" value="ECO:0007669"/>
    <property type="project" value="InterPro"/>
</dbReference>
<dbReference type="EMBL" id="JAGSPD010000001">
    <property type="protein sequence ID" value="MBV7267846.1"/>
    <property type="molecule type" value="Genomic_DNA"/>
</dbReference>
<evidence type="ECO:0000313" key="3">
    <source>
        <dbReference type="EMBL" id="MBV7267846.1"/>
    </source>
</evidence>
<dbReference type="GO" id="GO:0003917">
    <property type="term" value="F:DNA topoisomerase type I (single strand cut, ATP-independent) activity"/>
    <property type="evidence" value="ECO:0007669"/>
    <property type="project" value="InterPro"/>
</dbReference>
<dbReference type="InterPro" id="IPR049331">
    <property type="entry name" value="Top1B_N_bact"/>
</dbReference>
<dbReference type="Pfam" id="PF21338">
    <property type="entry name" value="Top1B_N_bact"/>
    <property type="match status" value="1"/>
</dbReference>
<evidence type="ECO:0000259" key="1">
    <source>
        <dbReference type="Pfam" id="PF01028"/>
    </source>
</evidence>
<evidence type="ECO:0000313" key="4">
    <source>
        <dbReference type="Proteomes" id="UP001138894"/>
    </source>
</evidence>
<dbReference type="Proteomes" id="UP001138894">
    <property type="component" value="Unassembled WGS sequence"/>
</dbReference>
<evidence type="ECO:0000259" key="2">
    <source>
        <dbReference type="Pfam" id="PF21338"/>
    </source>
</evidence>
<feature type="domain" description="DNA topoisomerase I catalytic core eukaryotic-type" evidence="1">
    <location>
        <begin position="108"/>
        <end position="310"/>
    </location>
</feature>
<dbReference type="Pfam" id="PF01028">
    <property type="entry name" value="Topoisom_I"/>
    <property type="match status" value="1"/>
</dbReference>
<organism evidence="3 4">
    <name type="scientific">Winogradskyella luteola</name>
    <dbReference type="NCBI Taxonomy" id="2828330"/>
    <lineage>
        <taxon>Bacteria</taxon>
        <taxon>Pseudomonadati</taxon>
        <taxon>Bacteroidota</taxon>
        <taxon>Flavobacteriia</taxon>
        <taxon>Flavobacteriales</taxon>
        <taxon>Flavobacteriaceae</taxon>
        <taxon>Winogradskyella</taxon>
    </lineage>
</organism>